<protein>
    <recommendedName>
        <fullName evidence="6">Chitin-binding type-2 domain-containing protein</fullName>
    </recommendedName>
</protein>
<dbReference type="InterPro" id="IPR051940">
    <property type="entry name" value="Chitin_bind-dev_reg"/>
</dbReference>
<evidence type="ECO:0000313" key="7">
    <source>
        <dbReference type="EMBL" id="CAG5122630.1"/>
    </source>
</evidence>
<dbReference type="SMART" id="SM00494">
    <property type="entry name" value="ChtBD2"/>
    <property type="match status" value="2"/>
</dbReference>
<dbReference type="Proteomes" id="UP000678393">
    <property type="component" value="Unassembled WGS sequence"/>
</dbReference>
<proteinExistence type="predicted"/>
<keyword evidence="3" id="KW-0677">Repeat</keyword>
<evidence type="ECO:0000256" key="1">
    <source>
        <dbReference type="ARBA" id="ARBA00022669"/>
    </source>
</evidence>
<organism evidence="7 8">
    <name type="scientific">Candidula unifasciata</name>
    <dbReference type="NCBI Taxonomy" id="100452"/>
    <lineage>
        <taxon>Eukaryota</taxon>
        <taxon>Metazoa</taxon>
        <taxon>Spiralia</taxon>
        <taxon>Lophotrochozoa</taxon>
        <taxon>Mollusca</taxon>
        <taxon>Gastropoda</taxon>
        <taxon>Heterobranchia</taxon>
        <taxon>Euthyneura</taxon>
        <taxon>Panpulmonata</taxon>
        <taxon>Eupulmonata</taxon>
        <taxon>Stylommatophora</taxon>
        <taxon>Helicina</taxon>
        <taxon>Helicoidea</taxon>
        <taxon>Geomitridae</taxon>
        <taxon>Candidula</taxon>
    </lineage>
</organism>
<dbReference type="PANTHER" id="PTHR23301">
    <property type="entry name" value="CHITIN BINDING PERITROPHIN-A"/>
    <property type="match status" value="1"/>
</dbReference>
<keyword evidence="8" id="KW-1185">Reference proteome</keyword>
<keyword evidence="1" id="KW-0147">Chitin-binding</keyword>
<dbReference type="InterPro" id="IPR036508">
    <property type="entry name" value="Chitin-bd_dom_sf"/>
</dbReference>
<feature type="domain" description="Chitin-binding type-2" evidence="6">
    <location>
        <begin position="177"/>
        <end position="232"/>
    </location>
</feature>
<keyword evidence="5" id="KW-0325">Glycoprotein</keyword>
<dbReference type="OrthoDB" id="6150511at2759"/>
<evidence type="ECO:0000256" key="5">
    <source>
        <dbReference type="ARBA" id="ARBA00023180"/>
    </source>
</evidence>
<dbReference type="SUPFAM" id="SSF57625">
    <property type="entry name" value="Invertebrate chitin-binding proteins"/>
    <property type="match status" value="2"/>
</dbReference>
<keyword evidence="4" id="KW-1015">Disulfide bond</keyword>
<gene>
    <name evidence="7" type="ORF">CUNI_LOCUS8188</name>
</gene>
<dbReference type="PROSITE" id="PS50940">
    <property type="entry name" value="CHIT_BIND_II"/>
    <property type="match status" value="2"/>
</dbReference>
<feature type="domain" description="Chitin-binding type-2" evidence="6">
    <location>
        <begin position="78"/>
        <end position="135"/>
    </location>
</feature>
<dbReference type="InterPro" id="IPR002557">
    <property type="entry name" value="Chitin-bd_dom"/>
</dbReference>
<dbReference type="EMBL" id="CAJHNH020001335">
    <property type="protein sequence ID" value="CAG5122630.1"/>
    <property type="molecule type" value="Genomic_DNA"/>
</dbReference>
<keyword evidence="2" id="KW-0732">Signal</keyword>
<dbReference type="PANTHER" id="PTHR23301:SF0">
    <property type="entry name" value="CHITIN-BINDING TYPE-2 DOMAIN-CONTAINING PROTEIN-RELATED"/>
    <property type="match status" value="1"/>
</dbReference>
<evidence type="ECO:0000256" key="2">
    <source>
        <dbReference type="ARBA" id="ARBA00022729"/>
    </source>
</evidence>
<evidence type="ECO:0000313" key="8">
    <source>
        <dbReference type="Proteomes" id="UP000678393"/>
    </source>
</evidence>
<dbReference type="Pfam" id="PF01607">
    <property type="entry name" value="CBM_14"/>
    <property type="match status" value="2"/>
</dbReference>
<feature type="non-terminal residue" evidence="7">
    <location>
        <position position="1"/>
    </location>
</feature>
<evidence type="ECO:0000256" key="3">
    <source>
        <dbReference type="ARBA" id="ARBA00022737"/>
    </source>
</evidence>
<name>A0A8S3Z4V9_9EUPU</name>
<evidence type="ECO:0000259" key="6">
    <source>
        <dbReference type="PROSITE" id="PS50940"/>
    </source>
</evidence>
<evidence type="ECO:0000256" key="4">
    <source>
        <dbReference type="ARBA" id="ARBA00023157"/>
    </source>
</evidence>
<sequence>HECQPGTLFSPTNAACTWSQLVPECQKPGQDKLEVSKTLHTKSSGYRQAGHRAVRAETFQQHLIEPSAYKVQAVDTQEFTCPDVEDGFFQDNVFCDIFHRCVVGKKFTFTCPAGTFFKLEDTLCDFWEAVSDCTKDGIRLEAMGSLPDVVALSQTDRLQQQVAEEFDLSVINIDADPIGCPASSGLFPHPRNCRQFVFCSRFVPLVLTCPEPLLFNSQTLTCDFAMKVHCFRSDEYRRK</sequence>
<dbReference type="AlphaFoldDB" id="A0A8S3Z4V9"/>
<dbReference type="GO" id="GO:0005576">
    <property type="term" value="C:extracellular region"/>
    <property type="evidence" value="ECO:0007669"/>
    <property type="project" value="InterPro"/>
</dbReference>
<accession>A0A8S3Z4V9</accession>
<dbReference type="GO" id="GO:0008061">
    <property type="term" value="F:chitin binding"/>
    <property type="evidence" value="ECO:0007669"/>
    <property type="project" value="UniProtKB-KW"/>
</dbReference>
<comment type="caution">
    <text evidence="7">The sequence shown here is derived from an EMBL/GenBank/DDBJ whole genome shotgun (WGS) entry which is preliminary data.</text>
</comment>
<dbReference type="Gene3D" id="2.170.140.10">
    <property type="entry name" value="Chitin binding domain"/>
    <property type="match status" value="2"/>
</dbReference>
<reference evidence="7" key="1">
    <citation type="submission" date="2021-04" db="EMBL/GenBank/DDBJ databases">
        <authorList>
            <consortium name="Molecular Ecology Group"/>
        </authorList>
    </citation>
    <scope>NUCLEOTIDE SEQUENCE</scope>
</reference>